<dbReference type="InterPro" id="IPR050357">
    <property type="entry name" value="Arrestin_domain-protein"/>
</dbReference>
<proteinExistence type="predicted"/>
<evidence type="ECO:0000313" key="3">
    <source>
        <dbReference type="Proteomes" id="UP000193498"/>
    </source>
</evidence>
<reference evidence="2 3" key="1">
    <citation type="submission" date="2016-07" db="EMBL/GenBank/DDBJ databases">
        <title>Pervasive Adenine N6-methylation of Active Genes in Fungi.</title>
        <authorList>
            <consortium name="DOE Joint Genome Institute"/>
            <person name="Mondo S.J."/>
            <person name="Dannebaum R.O."/>
            <person name="Kuo R.C."/>
            <person name="Labutti K."/>
            <person name="Haridas S."/>
            <person name="Kuo A."/>
            <person name="Salamov A."/>
            <person name="Ahrendt S.R."/>
            <person name="Lipzen A."/>
            <person name="Sullivan W."/>
            <person name="Andreopoulos W.B."/>
            <person name="Clum A."/>
            <person name="Lindquist E."/>
            <person name="Daum C."/>
            <person name="Ramamoorthy G.K."/>
            <person name="Gryganskyi A."/>
            <person name="Culley D."/>
            <person name="Magnuson J.K."/>
            <person name="James T.Y."/>
            <person name="O'Malley M.A."/>
            <person name="Stajich J.E."/>
            <person name="Spatafora J.W."/>
            <person name="Visel A."/>
            <person name="Grigoriev I.V."/>
        </authorList>
    </citation>
    <scope>NUCLEOTIDE SEQUENCE [LARGE SCALE GENOMIC DNA]</scope>
    <source>
        <strain evidence="2 3">CBS 931.73</strain>
    </source>
</reference>
<dbReference type="Pfam" id="PF00339">
    <property type="entry name" value="Arrestin_N"/>
    <property type="match status" value="1"/>
</dbReference>
<dbReference type="GO" id="GO:0005886">
    <property type="term" value="C:plasma membrane"/>
    <property type="evidence" value="ECO:0007669"/>
    <property type="project" value="TreeGrafter"/>
</dbReference>
<keyword evidence="3" id="KW-1185">Reference proteome</keyword>
<dbReference type="PANTHER" id="PTHR11188:SF17">
    <property type="entry name" value="FI21816P1"/>
    <property type="match status" value="1"/>
</dbReference>
<dbReference type="PANTHER" id="PTHR11188">
    <property type="entry name" value="ARRESTIN DOMAIN CONTAINING PROTEIN"/>
    <property type="match status" value="1"/>
</dbReference>
<dbReference type="GO" id="GO:0030674">
    <property type="term" value="F:protein-macromolecule adaptor activity"/>
    <property type="evidence" value="ECO:0007669"/>
    <property type="project" value="TreeGrafter"/>
</dbReference>
<name>A0A1Y1Y209_9FUNG</name>
<comment type="caution">
    <text evidence="2">The sequence shown here is derived from an EMBL/GenBank/DDBJ whole genome shotgun (WGS) entry which is preliminary data.</text>
</comment>
<dbReference type="SMART" id="SM01017">
    <property type="entry name" value="Arrestin_C"/>
    <property type="match status" value="1"/>
</dbReference>
<dbReference type="EMBL" id="MCFE01000295">
    <property type="protein sequence ID" value="ORX92043.1"/>
    <property type="molecule type" value="Genomic_DNA"/>
</dbReference>
<accession>A0A1Y1Y209</accession>
<gene>
    <name evidence="2" type="ORF">K493DRAFT_303627</name>
</gene>
<dbReference type="STRING" id="1314790.A0A1Y1Y209"/>
<organism evidence="2 3">
    <name type="scientific">Basidiobolus meristosporus CBS 931.73</name>
    <dbReference type="NCBI Taxonomy" id="1314790"/>
    <lineage>
        <taxon>Eukaryota</taxon>
        <taxon>Fungi</taxon>
        <taxon>Fungi incertae sedis</taxon>
        <taxon>Zoopagomycota</taxon>
        <taxon>Entomophthoromycotina</taxon>
        <taxon>Basidiobolomycetes</taxon>
        <taxon>Basidiobolales</taxon>
        <taxon>Basidiobolaceae</taxon>
        <taxon>Basidiobolus</taxon>
    </lineage>
</organism>
<dbReference type="SUPFAM" id="SSF81296">
    <property type="entry name" value="E set domains"/>
    <property type="match status" value="1"/>
</dbReference>
<dbReference type="InterPro" id="IPR014752">
    <property type="entry name" value="Arrestin-like_C"/>
</dbReference>
<dbReference type="GO" id="GO:0005829">
    <property type="term" value="C:cytosol"/>
    <property type="evidence" value="ECO:0007669"/>
    <property type="project" value="TreeGrafter"/>
</dbReference>
<dbReference type="AlphaFoldDB" id="A0A1Y1Y209"/>
<dbReference type="InParanoid" id="A0A1Y1Y209"/>
<dbReference type="Proteomes" id="UP000193498">
    <property type="component" value="Unassembled WGS sequence"/>
</dbReference>
<evidence type="ECO:0000313" key="2">
    <source>
        <dbReference type="EMBL" id="ORX92043.1"/>
    </source>
</evidence>
<sequence>MSNTIEILLDNPYLALYGLSSVSAGKALRGTVIMRLNRVTRVKSLVLNFLGEMDVHWIYSSALLNTKCRFRNLLVDRTLSLLEPGPDYHTLPAGNHRFPFELALPGDMTETISTKVVRCKYLLTAVAEQPRFWNRLETRQEVIIKRFYPHDDDPIVLSEVIPDFMEITVFVNQKVYGLGDIIPVCIQCNPAADHVMTRISSSIKEVVTYRKPKSTKVNTQNRWSPAVFEEKFEPTPAEKTLYIPIHSTRLNSDCLTEVMDTKHEIVIKIEAKLTKGQTTHTANHVLKIPVLILSDAYKKVYEELPAYNPVCGC</sequence>
<dbReference type="InterPro" id="IPR011022">
    <property type="entry name" value="Arrestin_C-like"/>
</dbReference>
<dbReference type="OrthoDB" id="2333384at2759"/>
<feature type="domain" description="Arrestin C-terminal-like" evidence="1">
    <location>
        <begin position="161"/>
        <end position="297"/>
    </location>
</feature>
<dbReference type="InterPro" id="IPR011021">
    <property type="entry name" value="Arrestin-like_N"/>
</dbReference>
<dbReference type="GO" id="GO:0031625">
    <property type="term" value="F:ubiquitin protein ligase binding"/>
    <property type="evidence" value="ECO:0007669"/>
    <property type="project" value="TreeGrafter"/>
</dbReference>
<dbReference type="Gene3D" id="2.60.40.640">
    <property type="match status" value="1"/>
</dbReference>
<evidence type="ECO:0000259" key="1">
    <source>
        <dbReference type="SMART" id="SM01017"/>
    </source>
</evidence>
<dbReference type="GO" id="GO:0070086">
    <property type="term" value="P:ubiquitin-dependent endocytosis"/>
    <property type="evidence" value="ECO:0007669"/>
    <property type="project" value="TreeGrafter"/>
</dbReference>
<protein>
    <recommendedName>
        <fullName evidence="1">Arrestin C-terminal-like domain-containing protein</fullName>
    </recommendedName>
</protein>
<dbReference type="InterPro" id="IPR014756">
    <property type="entry name" value="Ig_E-set"/>
</dbReference>